<dbReference type="OrthoDB" id="2677830at2"/>
<evidence type="ECO:0008006" key="3">
    <source>
        <dbReference type="Google" id="ProtNLM"/>
    </source>
</evidence>
<dbReference type="KEGG" id="ppsc:EHS13_28000"/>
<organism evidence="1 2">
    <name type="scientific">Paenibacillus psychroresistens</name>
    <dbReference type="NCBI Taxonomy" id="1778678"/>
    <lineage>
        <taxon>Bacteria</taxon>
        <taxon>Bacillati</taxon>
        <taxon>Bacillota</taxon>
        <taxon>Bacilli</taxon>
        <taxon>Bacillales</taxon>
        <taxon>Paenibacillaceae</taxon>
        <taxon>Paenibacillus</taxon>
    </lineage>
</organism>
<dbReference type="EMBL" id="CP034235">
    <property type="protein sequence ID" value="QGQ98450.1"/>
    <property type="molecule type" value="Genomic_DNA"/>
</dbReference>
<name>A0A6B8RQ06_9BACL</name>
<dbReference type="RefSeq" id="WP_155703557.1">
    <property type="nucleotide sequence ID" value="NZ_CP034235.1"/>
</dbReference>
<evidence type="ECO:0000313" key="1">
    <source>
        <dbReference type="EMBL" id="QGQ98450.1"/>
    </source>
</evidence>
<protein>
    <recommendedName>
        <fullName evidence="3">DUF559 domain-containing protein</fullName>
    </recommendedName>
</protein>
<keyword evidence="2" id="KW-1185">Reference proteome</keyword>
<evidence type="ECO:0000313" key="2">
    <source>
        <dbReference type="Proteomes" id="UP000426246"/>
    </source>
</evidence>
<reference evidence="2" key="1">
    <citation type="submission" date="2018-11" db="EMBL/GenBank/DDBJ databases">
        <title>Complete genome sequence of Paenibacillus sp. ML311-T8.</title>
        <authorList>
            <person name="Nam Y.-D."/>
            <person name="Kang J."/>
            <person name="Chung W.-H."/>
            <person name="Park Y.S."/>
        </authorList>
    </citation>
    <scope>NUCLEOTIDE SEQUENCE [LARGE SCALE GENOMIC DNA]</scope>
    <source>
        <strain evidence="2">ML311-T8</strain>
    </source>
</reference>
<dbReference type="AlphaFoldDB" id="A0A6B8RQ06"/>
<gene>
    <name evidence="1" type="ORF">EHS13_28000</name>
</gene>
<dbReference type="Proteomes" id="UP000426246">
    <property type="component" value="Chromosome"/>
</dbReference>
<sequence length="224" mass="26752">MGFNDEYNKWLDYHFNSRSGERKGRLQRGHGHGEKVFMERVWWHIFGNFDDLHPEYEVMDWRGKPYFIDLVWKPGRCKFAFEVKGYGPHVQDTDRIRYRRELDREIYLQILGFRVVAIPYDDLEADPQLTINLLKSLLAPYMATNLQVNKYTRLESGVLLLTLQYNDFIRPVDIVKELRINRRTAVLTLQSLCKKGKLKPILSGKETKIVRYEFVRSFTDGWIW</sequence>
<accession>A0A6B8RQ06</accession>
<proteinExistence type="predicted"/>